<dbReference type="EMBL" id="RYZH01000072">
    <property type="protein sequence ID" value="RUL82343.1"/>
    <property type="molecule type" value="Genomic_DNA"/>
</dbReference>
<feature type="compositionally biased region" description="Pro residues" evidence="1">
    <location>
        <begin position="300"/>
        <end position="313"/>
    </location>
</feature>
<protein>
    <submittedName>
        <fullName evidence="2">Uncharacterized protein</fullName>
    </submittedName>
</protein>
<comment type="caution">
    <text evidence="2">The sequence shown here is derived from an EMBL/GenBank/DDBJ whole genome shotgun (WGS) entry which is preliminary data.</text>
</comment>
<reference evidence="2 3" key="1">
    <citation type="submission" date="2018-12" db="EMBL/GenBank/DDBJ databases">
        <authorList>
            <person name="Toschakov S.V."/>
        </authorList>
    </citation>
    <scope>NUCLEOTIDE SEQUENCE [LARGE SCALE GENOMIC DNA]</scope>
    <source>
        <strain evidence="2 3">GM2012</strain>
    </source>
</reference>
<feature type="compositionally biased region" description="Low complexity" evidence="1">
    <location>
        <begin position="483"/>
        <end position="496"/>
    </location>
</feature>
<sequence>MSTIADPPSAPNPGDPTRDRFGRLRSRHNARTHGLTAALPDGEAEAAAMQAFADRWAAQLGSEVEAEEALIRAAAVAYARFERCRKAEEAALRDASRLAVERWERRKRHAVRRKAQDLARDPIAIVAELETSSFGCEWLQRHWQRLDAKLAQGVAWDPRELAFAMTLLGLLPMPPGPGGDPIARQIWSLARIVSGDRQAAVDGLPGDPEAARVALRRRIAEEFDRLDRLRADLWEHQDGPEAEAIARSGLVDSSKEGQLRQRYRREAFSEMIRGINQVMRIRVERSRDDDRQWRRAHTSPPRPHPEPAPPPIPAGSRDEPPLPSAGEPEPSGPGGESRPGQAGPSRVGPEPPSPPTPSFVPASHRNEPPKPPSGTDSHRRNTESCKTFLPGDAVEVPEGDRRTEPSAEAPAAAPPDARFPAERSSPGGVGRGAAPAPGPVGPGDVFSPAPPSPRPDLRGRRSIASAGAGRPSPGPCDPGPVRAESGGAAVEAASGPPGLPNVRAKP</sequence>
<evidence type="ECO:0000256" key="1">
    <source>
        <dbReference type="SAM" id="MobiDB-lite"/>
    </source>
</evidence>
<reference evidence="2 3" key="2">
    <citation type="submission" date="2019-01" db="EMBL/GenBank/DDBJ databases">
        <title>Tautonia sociabilis, a novel thermotolerant planctomycete of Isosphaeraceae family, isolated from a 4000 m deep subterranean habitat.</title>
        <authorList>
            <person name="Kovaleva O.L."/>
            <person name="Elcheninov A.G."/>
            <person name="Van Heerden E."/>
            <person name="Toshchakov S.V."/>
            <person name="Novikov A."/>
            <person name="Bonch-Osmolovskaya E.A."/>
            <person name="Kublanov I.V."/>
        </authorList>
    </citation>
    <scope>NUCLEOTIDE SEQUENCE [LARGE SCALE GENOMIC DNA]</scope>
    <source>
        <strain evidence="2 3">GM2012</strain>
    </source>
</reference>
<dbReference type="AlphaFoldDB" id="A0A432MD11"/>
<evidence type="ECO:0000313" key="3">
    <source>
        <dbReference type="Proteomes" id="UP000280296"/>
    </source>
</evidence>
<proteinExistence type="predicted"/>
<keyword evidence="3" id="KW-1185">Reference proteome</keyword>
<dbReference type="OrthoDB" id="69722at2"/>
<feature type="compositionally biased region" description="Low complexity" evidence="1">
    <location>
        <begin position="406"/>
        <end position="426"/>
    </location>
</feature>
<dbReference type="RefSeq" id="WP_126727919.1">
    <property type="nucleotide sequence ID" value="NZ_RYZH01000072.1"/>
</dbReference>
<accession>A0A432MD11</accession>
<organism evidence="2 3">
    <name type="scientific">Tautonia sociabilis</name>
    <dbReference type="NCBI Taxonomy" id="2080755"/>
    <lineage>
        <taxon>Bacteria</taxon>
        <taxon>Pseudomonadati</taxon>
        <taxon>Planctomycetota</taxon>
        <taxon>Planctomycetia</taxon>
        <taxon>Isosphaerales</taxon>
        <taxon>Isosphaeraceae</taxon>
        <taxon>Tautonia</taxon>
    </lineage>
</organism>
<feature type="region of interest" description="Disordered" evidence="1">
    <location>
        <begin position="283"/>
        <end position="506"/>
    </location>
</feature>
<name>A0A432MD11_9BACT</name>
<feature type="compositionally biased region" description="Low complexity" evidence="1">
    <location>
        <begin position="338"/>
        <end position="348"/>
    </location>
</feature>
<feature type="compositionally biased region" description="Pro residues" evidence="1">
    <location>
        <begin position="349"/>
        <end position="358"/>
    </location>
</feature>
<evidence type="ECO:0000313" key="2">
    <source>
        <dbReference type="EMBL" id="RUL82343.1"/>
    </source>
</evidence>
<gene>
    <name evidence="2" type="ORF">TsocGM_23600</name>
</gene>
<dbReference type="Proteomes" id="UP000280296">
    <property type="component" value="Unassembled WGS sequence"/>
</dbReference>
<feature type="compositionally biased region" description="Basic and acidic residues" evidence="1">
    <location>
        <begin position="283"/>
        <end position="293"/>
    </location>
</feature>